<dbReference type="AlphaFoldDB" id="A0A0S2I405"/>
<evidence type="ECO:0000256" key="1">
    <source>
        <dbReference type="SAM" id="Coils"/>
    </source>
</evidence>
<sequence length="38" mass="4576">MTQLDNQHQTAAKIFEKLDDLEQKSRQIEIILREHIKN</sequence>
<protein>
    <submittedName>
        <fullName evidence="2">Uncharacterized protein</fullName>
    </submittedName>
</protein>
<proteinExistence type="predicted"/>
<reference evidence="2 3" key="1">
    <citation type="submission" date="2015-11" db="EMBL/GenBank/DDBJ databases">
        <title>Description and complete genome sequence of a novel strain predominating in hypersaline microbial mats and representing a new family of the Bacteriodetes phylum.</title>
        <authorList>
            <person name="Spring S."/>
            <person name="Bunk B."/>
            <person name="Sproer C."/>
            <person name="Klenk H.-P."/>
        </authorList>
    </citation>
    <scope>NUCLEOTIDE SEQUENCE [LARGE SCALE GENOMIC DNA]</scope>
    <source>
        <strain evidence="2 3">L21-Spi-D4</strain>
    </source>
</reference>
<keyword evidence="1" id="KW-0175">Coiled coil</keyword>
<name>A0A0S2I405_9BACT</name>
<evidence type="ECO:0000313" key="2">
    <source>
        <dbReference type="EMBL" id="ALO16917.1"/>
    </source>
</evidence>
<feature type="coiled-coil region" evidence="1">
    <location>
        <begin position="4"/>
        <end position="38"/>
    </location>
</feature>
<organism evidence="2 3">
    <name type="scientific">Salinivirga cyanobacteriivorans</name>
    <dbReference type="NCBI Taxonomy" id="1307839"/>
    <lineage>
        <taxon>Bacteria</taxon>
        <taxon>Pseudomonadati</taxon>
        <taxon>Bacteroidota</taxon>
        <taxon>Bacteroidia</taxon>
        <taxon>Bacteroidales</taxon>
        <taxon>Salinivirgaceae</taxon>
        <taxon>Salinivirga</taxon>
    </lineage>
</organism>
<dbReference type="KEGG" id="blq:L21SP5_03304"/>
<keyword evidence="3" id="KW-1185">Reference proteome</keyword>
<gene>
    <name evidence="2" type="ORF">L21SP5_03304</name>
</gene>
<dbReference type="STRING" id="1307839.L21SP5_03304"/>
<accession>A0A0S2I405</accession>
<dbReference type="Proteomes" id="UP000064893">
    <property type="component" value="Chromosome"/>
</dbReference>
<dbReference type="EMBL" id="CP013118">
    <property type="protein sequence ID" value="ALO16917.1"/>
    <property type="molecule type" value="Genomic_DNA"/>
</dbReference>
<evidence type="ECO:0000313" key="3">
    <source>
        <dbReference type="Proteomes" id="UP000064893"/>
    </source>
</evidence>